<comment type="caution">
    <text evidence="1">The sequence shown here is derived from an EMBL/GenBank/DDBJ whole genome shotgun (WGS) entry which is preliminary data.</text>
</comment>
<protein>
    <submittedName>
        <fullName evidence="1">Uncharacterized protein</fullName>
    </submittedName>
</protein>
<evidence type="ECO:0000313" key="1">
    <source>
        <dbReference type="EMBL" id="OBR05604.1"/>
    </source>
</evidence>
<evidence type="ECO:0000313" key="2">
    <source>
        <dbReference type="Proteomes" id="UP000092177"/>
    </source>
</evidence>
<dbReference type="EMBL" id="LTAN01000007">
    <property type="protein sequence ID" value="OBR05604.1"/>
    <property type="molecule type" value="Genomic_DNA"/>
</dbReference>
<reference evidence="2" key="1">
    <citation type="journal article" date="2017" name="BMC Genomics">
        <title>Gapless genome assembly of Colletotrichum higginsianum reveals chromosome structure and association of transposable elements with secondary metabolite gene clusters.</title>
        <authorList>
            <person name="Dallery J.-F."/>
            <person name="Lapalu N."/>
            <person name="Zampounis A."/>
            <person name="Pigne S."/>
            <person name="Luyten I."/>
            <person name="Amselem J."/>
            <person name="Wittenberg A.H.J."/>
            <person name="Zhou S."/>
            <person name="de Queiroz M.V."/>
            <person name="Robin G.P."/>
            <person name="Auger A."/>
            <person name="Hainaut M."/>
            <person name="Henrissat B."/>
            <person name="Kim K.-T."/>
            <person name="Lee Y.-H."/>
            <person name="Lespinet O."/>
            <person name="Schwartz D.C."/>
            <person name="Thon M.R."/>
            <person name="O'Connell R.J."/>
        </authorList>
    </citation>
    <scope>NUCLEOTIDE SEQUENCE [LARGE SCALE GENOMIC DNA]</scope>
    <source>
        <strain evidence="2">IMI 349063</strain>
    </source>
</reference>
<dbReference type="Proteomes" id="UP000092177">
    <property type="component" value="Unassembled WGS sequence"/>
</dbReference>
<dbReference type="AlphaFoldDB" id="A0A1B7Y0S2"/>
<accession>A0A1B7Y0S2</accession>
<dbReference type="VEuPathDB" id="FungiDB:CH63R_09724"/>
<gene>
    <name evidence="1" type="ORF">CH63R_09724</name>
</gene>
<sequence length="61" mass="6901">MTIWGREVLHADEIEIRGTWLLTLRRTYGDDLKHGFSPSKVGFMGCFWVVSASGSCRRQAA</sequence>
<keyword evidence="2" id="KW-1185">Reference proteome</keyword>
<name>A0A1B7Y0S2_COLHI</name>
<proteinExistence type="predicted"/>
<organism evidence="1 2">
    <name type="scientific">Colletotrichum higginsianum (strain IMI 349063)</name>
    <name type="common">Crucifer anthracnose fungus</name>
    <dbReference type="NCBI Taxonomy" id="759273"/>
    <lineage>
        <taxon>Eukaryota</taxon>
        <taxon>Fungi</taxon>
        <taxon>Dikarya</taxon>
        <taxon>Ascomycota</taxon>
        <taxon>Pezizomycotina</taxon>
        <taxon>Sordariomycetes</taxon>
        <taxon>Hypocreomycetidae</taxon>
        <taxon>Glomerellales</taxon>
        <taxon>Glomerellaceae</taxon>
        <taxon>Colletotrichum</taxon>
        <taxon>Colletotrichum destructivum species complex</taxon>
    </lineage>
</organism>
<dbReference type="RefSeq" id="XP_018154122.1">
    <property type="nucleotide sequence ID" value="XM_018304698.1"/>
</dbReference>
<dbReference type="KEGG" id="chig:CH63R_09724"/>
<dbReference type="GeneID" id="28868805"/>